<comment type="caution">
    <text evidence="1">The sequence shown here is derived from an EMBL/GenBank/DDBJ whole genome shotgun (WGS) entry which is preliminary data.</text>
</comment>
<gene>
    <name evidence="1" type="ORF">B5E91_11080</name>
</gene>
<proteinExistence type="predicted"/>
<evidence type="ECO:0000313" key="1">
    <source>
        <dbReference type="EMBL" id="OUQ04237.1"/>
    </source>
</evidence>
<dbReference type="RefSeq" id="WP_087257586.1">
    <property type="nucleotide sequence ID" value="NZ_JBKSXH010000004.1"/>
</dbReference>
<protein>
    <submittedName>
        <fullName evidence="1">Uncharacterized protein</fullName>
    </submittedName>
</protein>
<name>A0A1Y4QG88_9FIRM</name>
<dbReference type="AlphaFoldDB" id="A0A1Y4QG88"/>
<dbReference type="Proteomes" id="UP000196258">
    <property type="component" value="Unassembled WGS sequence"/>
</dbReference>
<organism evidence="1 2">
    <name type="scientific">Thomasclavelia spiroformis</name>
    <dbReference type="NCBI Taxonomy" id="29348"/>
    <lineage>
        <taxon>Bacteria</taxon>
        <taxon>Bacillati</taxon>
        <taxon>Bacillota</taxon>
        <taxon>Erysipelotrichia</taxon>
        <taxon>Erysipelotrichales</taxon>
        <taxon>Coprobacillaceae</taxon>
        <taxon>Thomasclavelia</taxon>
    </lineage>
</organism>
<reference evidence="2" key="1">
    <citation type="submission" date="2017-04" db="EMBL/GenBank/DDBJ databases">
        <title>Function of individual gut microbiota members based on whole genome sequencing of pure cultures obtained from chicken caecum.</title>
        <authorList>
            <person name="Medvecky M."/>
            <person name="Cejkova D."/>
            <person name="Polansky O."/>
            <person name="Karasova D."/>
            <person name="Kubasova T."/>
            <person name="Cizek A."/>
            <person name="Rychlik I."/>
        </authorList>
    </citation>
    <scope>NUCLEOTIDE SEQUENCE [LARGE SCALE GENOMIC DNA]</scope>
    <source>
        <strain evidence="2">An149</strain>
    </source>
</reference>
<evidence type="ECO:0000313" key="2">
    <source>
        <dbReference type="Proteomes" id="UP000196258"/>
    </source>
</evidence>
<dbReference type="EMBL" id="NFLB01000013">
    <property type="protein sequence ID" value="OUQ04237.1"/>
    <property type="molecule type" value="Genomic_DNA"/>
</dbReference>
<accession>A0A1Y4QG88</accession>
<sequence>MNLEQKEKLETITANLDSIIEILFALQLLDLHCQSELNALKVSDFFRNANRIIDRNQKKRTYKAMSLS</sequence>